<evidence type="ECO:0000256" key="4">
    <source>
        <dbReference type="PROSITE-ProRule" id="PRU00708"/>
    </source>
</evidence>
<dbReference type="CDD" id="cd00590">
    <property type="entry name" value="RRM_SF"/>
    <property type="match status" value="1"/>
</dbReference>
<gene>
    <name evidence="7" type="ORF">F3Y22_tig00111105pilonHSYRG00836</name>
</gene>
<dbReference type="PANTHER" id="PTHR47447:SF24">
    <property type="entry name" value="PENTATRICOPEPTIDE REPEAT-CONTAINING PROTEIN"/>
    <property type="match status" value="1"/>
</dbReference>
<dbReference type="InterPro" id="IPR035979">
    <property type="entry name" value="RBD_domain_sf"/>
</dbReference>
<dbReference type="PROSITE" id="PS50102">
    <property type="entry name" value="RRM"/>
    <property type="match status" value="1"/>
</dbReference>
<feature type="region of interest" description="Disordered" evidence="5">
    <location>
        <begin position="726"/>
        <end position="747"/>
    </location>
</feature>
<evidence type="ECO:0000313" key="7">
    <source>
        <dbReference type="EMBL" id="KAE8684966.1"/>
    </source>
</evidence>
<evidence type="ECO:0000256" key="5">
    <source>
        <dbReference type="SAM" id="MobiDB-lite"/>
    </source>
</evidence>
<feature type="domain" description="RRM" evidence="6">
    <location>
        <begin position="254"/>
        <end position="340"/>
    </location>
</feature>
<dbReference type="Pfam" id="PF00076">
    <property type="entry name" value="RRM_1"/>
    <property type="match status" value="1"/>
</dbReference>
<dbReference type="GO" id="GO:0003723">
    <property type="term" value="F:RNA binding"/>
    <property type="evidence" value="ECO:0007669"/>
    <property type="project" value="UniProtKB-UniRule"/>
</dbReference>
<keyword evidence="8" id="KW-1185">Reference proteome</keyword>
<comment type="similarity">
    <text evidence="1">Belongs to the PPR family. P subfamily.</text>
</comment>
<dbReference type="Gene3D" id="3.30.70.330">
    <property type="match status" value="1"/>
</dbReference>
<dbReference type="SUPFAM" id="SSF54928">
    <property type="entry name" value="RNA-binding domain, RBD"/>
    <property type="match status" value="2"/>
</dbReference>
<accession>A0A6A2YZQ9</accession>
<dbReference type="Pfam" id="PF13041">
    <property type="entry name" value="PPR_2"/>
    <property type="match status" value="1"/>
</dbReference>
<dbReference type="PROSITE" id="PS51375">
    <property type="entry name" value="PPR"/>
    <property type="match status" value="1"/>
</dbReference>
<dbReference type="Gene3D" id="1.25.40.10">
    <property type="entry name" value="Tetratricopeptide repeat domain"/>
    <property type="match status" value="2"/>
</dbReference>
<dbReference type="InterPro" id="IPR012677">
    <property type="entry name" value="Nucleotide-bd_a/b_plait_sf"/>
</dbReference>
<evidence type="ECO:0000313" key="8">
    <source>
        <dbReference type="Proteomes" id="UP000436088"/>
    </source>
</evidence>
<dbReference type="PANTHER" id="PTHR47447">
    <property type="entry name" value="OS03G0856100 PROTEIN"/>
    <property type="match status" value="1"/>
</dbReference>
<evidence type="ECO:0000256" key="1">
    <source>
        <dbReference type="ARBA" id="ARBA00007626"/>
    </source>
</evidence>
<dbReference type="InterPro" id="IPR000504">
    <property type="entry name" value="RRM_dom"/>
</dbReference>
<reference evidence="7" key="1">
    <citation type="submission" date="2019-09" db="EMBL/GenBank/DDBJ databases">
        <title>Draft genome information of white flower Hibiscus syriacus.</title>
        <authorList>
            <person name="Kim Y.-M."/>
        </authorList>
    </citation>
    <scope>NUCLEOTIDE SEQUENCE [LARGE SCALE GENOMIC DNA]</scope>
    <source>
        <strain evidence="7">YM2019G1</strain>
    </source>
</reference>
<keyword evidence="2" id="KW-0677">Repeat</keyword>
<evidence type="ECO:0000259" key="6">
    <source>
        <dbReference type="PROSITE" id="PS50102"/>
    </source>
</evidence>
<dbReference type="AlphaFoldDB" id="A0A6A2YZQ9"/>
<dbReference type="Pfam" id="PF01535">
    <property type="entry name" value="PPR"/>
    <property type="match status" value="2"/>
</dbReference>
<dbReference type="SMART" id="SM00360">
    <property type="entry name" value="RRM"/>
    <property type="match status" value="1"/>
</dbReference>
<sequence>MFLLPVKIQESPNLSFPNFAYSASSFPPPPPPSLLHDNQKATQVYEPEAPTPEPENPENFCQHGKIFIGNLPFWIKNMRNVGFGFVIYGGAPPVAEKSTVKVVEFDGVEFHGRVLTVKLDDGTRLKGKAEERAIWVEGLIHAYAVGRDMEEALSCVRKMKEEGIEMTVVTYNILVGGFAKVGNSETLAIYYFSEDYWFEEAKKIHTHLNAIIYGNIVYAHCQACNMERAEALVREMEEEGISAPIEIYHTMMDGYTMIGNEEKCLIVFERLKCLHHQGLWLFFDKYGEVVDSFILNKRSKGGSRFGFVRFTTLEDTRKAINCVDRSWIQGNKVRVFMARYHPRDVFWRNKFSDPYPVEGKSLVEDASHTEAPIVGSVDEDKLSTLKDNMVGWCRNFIKMKELAAILHKEGIVGPKIMRLNGLAILILFEDAESRDFTLHNQIGAFNKCFDIVEVRSKDFKCSSCRAWLSCKGIPPLFKVHVSEFEPCFSPESVWIDSSSMEEADASPLSKLGEIIGVSPVKYPELEVCAEEEGRNEISSEVKIPERCYVKDDSVLCCMGSSTCGSLLSGEGEEDRNIVLEHAEREAVDVYNESCLSARVNEGIKDYLIDFPILDGRLTSRDMEDGSIMGLSNEELLVHATREKEDVYRKSCEHVLALEGSKDYFKDFPMLDGRCELKVVEDEFNEGLMNICAFKNPKGKARQNKRPKEGFDKKYNFVQTFQENIKAPQRKSRGYRCKSNQSKAQQDEEVSELEGSRVFLISEQYIDERILLFCVLVEQQGMGDGESTCKWDTGLLGVGSWDVAKWYGHQPSSRGWHEH</sequence>
<feature type="repeat" description="PPR" evidence="4">
    <location>
        <begin position="209"/>
        <end position="243"/>
    </location>
</feature>
<dbReference type="InterPro" id="IPR011990">
    <property type="entry name" value="TPR-like_helical_dom_sf"/>
</dbReference>
<dbReference type="NCBIfam" id="TIGR00756">
    <property type="entry name" value="PPR"/>
    <property type="match status" value="2"/>
</dbReference>
<dbReference type="Proteomes" id="UP000436088">
    <property type="component" value="Unassembled WGS sequence"/>
</dbReference>
<dbReference type="EMBL" id="VEPZ02001236">
    <property type="protein sequence ID" value="KAE8684966.1"/>
    <property type="molecule type" value="Genomic_DNA"/>
</dbReference>
<keyword evidence="3" id="KW-0694">RNA-binding</keyword>
<comment type="caution">
    <text evidence="7">The sequence shown here is derived from an EMBL/GenBank/DDBJ whole genome shotgun (WGS) entry which is preliminary data.</text>
</comment>
<evidence type="ECO:0000256" key="2">
    <source>
        <dbReference type="ARBA" id="ARBA00022737"/>
    </source>
</evidence>
<proteinExistence type="inferred from homology"/>
<protein>
    <recommendedName>
        <fullName evidence="6">RRM domain-containing protein</fullName>
    </recommendedName>
</protein>
<evidence type="ECO:0000256" key="3">
    <source>
        <dbReference type="PROSITE-ProRule" id="PRU00176"/>
    </source>
</evidence>
<dbReference type="InterPro" id="IPR002885">
    <property type="entry name" value="PPR_rpt"/>
</dbReference>
<organism evidence="7 8">
    <name type="scientific">Hibiscus syriacus</name>
    <name type="common">Rose of Sharon</name>
    <dbReference type="NCBI Taxonomy" id="106335"/>
    <lineage>
        <taxon>Eukaryota</taxon>
        <taxon>Viridiplantae</taxon>
        <taxon>Streptophyta</taxon>
        <taxon>Embryophyta</taxon>
        <taxon>Tracheophyta</taxon>
        <taxon>Spermatophyta</taxon>
        <taxon>Magnoliopsida</taxon>
        <taxon>eudicotyledons</taxon>
        <taxon>Gunneridae</taxon>
        <taxon>Pentapetalae</taxon>
        <taxon>rosids</taxon>
        <taxon>malvids</taxon>
        <taxon>Malvales</taxon>
        <taxon>Malvaceae</taxon>
        <taxon>Malvoideae</taxon>
        <taxon>Hibiscus</taxon>
    </lineage>
</organism>
<name>A0A6A2YZQ9_HIBSY</name>